<gene>
    <name evidence="2" type="ORF">A2363_00170</name>
</gene>
<sequence length="303" mass="33347">MKTNKNRVYLHKLFLLSGLIWACSIISFFGASFLFRAPSNGFYTDSQSLVMLASVIIGVFSFLFLAATVIKLFGRRIIQFLFSKKFIISFIVILVLGCISVLVYDYQKLANRSSTPIISTPVSSDASAGASLTENIGASPIVPVVTTIQAKKIIQNTQKAVDWSCEVLDDKTTACAHPADSRMSTSEELFVAVNEYRKAHGIGTLEKNDLLCSIAQNRANEQLSYGSLDSHAGFEKYARNQTDFDAMGEILYGGVQNQLGVHIVEWGWARSQTGHKESLEDRKWQNGCGGVAGLFAVFIFGKR</sequence>
<evidence type="ECO:0000256" key="1">
    <source>
        <dbReference type="SAM" id="Phobius"/>
    </source>
</evidence>
<keyword evidence="1" id="KW-0812">Transmembrane</keyword>
<organism evidence="2 3">
    <name type="scientific">Candidatus Gottesmanbacteria bacterium RIFOXYB1_FULL_47_11</name>
    <dbReference type="NCBI Taxonomy" id="1798401"/>
    <lineage>
        <taxon>Bacteria</taxon>
        <taxon>Candidatus Gottesmaniibacteriota</taxon>
    </lineage>
</organism>
<keyword evidence="1" id="KW-0472">Membrane</keyword>
<evidence type="ECO:0000313" key="3">
    <source>
        <dbReference type="Proteomes" id="UP000176186"/>
    </source>
</evidence>
<evidence type="ECO:0008006" key="4">
    <source>
        <dbReference type="Google" id="ProtNLM"/>
    </source>
</evidence>
<dbReference type="SUPFAM" id="SSF55797">
    <property type="entry name" value="PR-1-like"/>
    <property type="match status" value="1"/>
</dbReference>
<dbReference type="AlphaFoldDB" id="A0A1F6BDG8"/>
<comment type="caution">
    <text evidence="2">The sequence shown here is derived from an EMBL/GenBank/DDBJ whole genome shotgun (WGS) entry which is preliminary data.</text>
</comment>
<dbReference type="Proteomes" id="UP000176186">
    <property type="component" value="Unassembled WGS sequence"/>
</dbReference>
<dbReference type="InterPro" id="IPR035940">
    <property type="entry name" value="CAP_sf"/>
</dbReference>
<accession>A0A1F6BDG8</accession>
<feature type="transmembrane region" description="Helical" evidence="1">
    <location>
        <begin position="49"/>
        <end position="74"/>
    </location>
</feature>
<evidence type="ECO:0000313" key="2">
    <source>
        <dbReference type="EMBL" id="OGG34843.1"/>
    </source>
</evidence>
<protein>
    <recommendedName>
        <fullName evidence="4">SCP domain-containing protein</fullName>
    </recommendedName>
</protein>
<feature type="transmembrane region" description="Helical" evidence="1">
    <location>
        <begin position="12"/>
        <end position="37"/>
    </location>
</feature>
<keyword evidence="1" id="KW-1133">Transmembrane helix</keyword>
<dbReference type="EMBL" id="MFKE01000020">
    <property type="protein sequence ID" value="OGG34843.1"/>
    <property type="molecule type" value="Genomic_DNA"/>
</dbReference>
<proteinExistence type="predicted"/>
<feature type="transmembrane region" description="Helical" evidence="1">
    <location>
        <begin position="86"/>
        <end position="104"/>
    </location>
</feature>
<reference evidence="2 3" key="1">
    <citation type="journal article" date="2016" name="Nat. Commun.">
        <title>Thousands of microbial genomes shed light on interconnected biogeochemical processes in an aquifer system.</title>
        <authorList>
            <person name="Anantharaman K."/>
            <person name="Brown C.T."/>
            <person name="Hug L.A."/>
            <person name="Sharon I."/>
            <person name="Castelle C.J."/>
            <person name="Probst A.J."/>
            <person name="Thomas B.C."/>
            <person name="Singh A."/>
            <person name="Wilkins M.J."/>
            <person name="Karaoz U."/>
            <person name="Brodie E.L."/>
            <person name="Williams K.H."/>
            <person name="Hubbard S.S."/>
            <person name="Banfield J.F."/>
        </authorList>
    </citation>
    <scope>NUCLEOTIDE SEQUENCE [LARGE SCALE GENOMIC DNA]</scope>
</reference>
<dbReference type="STRING" id="1798401.A2363_00170"/>
<name>A0A1F6BDG8_9BACT</name>
<dbReference type="Gene3D" id="3.40.33.10">
    <property type="entry name" value="CAP"/>
    <property type="match status" value="1"/>
</dbReference>